<proteinExistence type="predicted"/>
<protein>
    <recommendedName>
        <fullName evidence="3">Uridine kinase</fullName>
    </recommendedName>
</protein>
<dbReference type="EMBL" id="FOUY01000009">
    <property type="protein sequence ID" value="SFN17706.1"/>
    <property type="molecule type" value="Genomic_DNA"/>
</dbReference>
<dbReference type="Proteomes" id="UP000199614">
    <property type="component" value="Unassembled WGS sequence"/>
</dbReference>
<dbReference type="RefSeq" id="WP_093341279.1">
    <property type="nucleotide sequence ID" value="NZ_FOUY01000009.1"/>
</dbReference>
<dbReference type="AlphaFoldDB" id="A0A1I4WWX3"/>
<dbReference type="Gene3D" id="3.40.50.300">
    <property type="entry name" value="P-loop containing nucleotide triphosphate hydrolases"/>
    <property type="match status" value="1"/>
</dbReference>
<evidence type="ECO:0000313" key="2">
    <source>
        <dbReference type="Proteomes" id="UP000199614"/>
    </source>
</evidence>
<organism evidence="1 2">
    <name type="scientific">Pseudonocardia ammonioxydans</name>
    <dbReference type="NCBI Taxonomy" id="260086"/>
    <lineage>
        <taxon>Bacteria</taxon>
        <taxon>Bacillati</taxon>
        <taxon>Actinomycetota</taxon>
        <taxon>Actinomycetes</taxon>
        <taxon>Pseudonocardiales</taxon>
        <taxon>Pseudonocardiaceae</taxon>
        <taxon>Pseudonocardia</taxon>
    </lineage>
</organism>
<gene>
    <name evidence="1" type="ORF">SAMN05216207_1009135</name>
</gene>
<name>A0A1I4WWX3_PSUAM</name>
<dbReference type="SUPFAM" id="SSF52540">
    <property type="entry name" value="P-loop containing nucleoside triphosphate hydrolases"/>
    <property type="match status" value="1"/>
</dbReference>
<keyword evidence="2" id="KW-1185">Reference proteome</keyword>
<evidence type="ECO:0000313" key="1">
    <source>
        <dbReference type="EMBL" id="SFN17706.1"/>
    </source>
</evidence>
<dbReference type="STRING" id="260086.SAMN05216207_1009135"/>
<dbReference type="InterPro" id="IPR027417">
    <property type="entry name" value="P-loop_NTPase"/>
</dbReference>
<evidence type="ECO:0008006" key="3">
    <source>
        <dbReference type="Google" id="ProtNLM"/>
    </source>
</evidence>
<sequence>MAGDFRPVDRDGLVAHLAERITALPGRLRVIVDGAPPAGPVTLARAVADRLRSTGRDALAVDVDDFLRPASVRLELGRTDPDMFLDGWLDEPALRREVLAPMAACGTGRVLPRLRDAERDRAFRDDPVPLGAGGVVVLAGGRLLGRGLPADLTVHLRMSRAALDRRLDPGQAWTAAAFDRYAQEGDPGGYADVLVMADHPDRPAFRER</sequence>
<accession>A0A1I4WWX3</accession>
<dbReference type="OrthoDB" id="5186671at2"/>
<reference evidence="1 2" key="1">
    <citation type="submission" date="2016-10" db="EMBL/GenBank/DDBJ databases">
        <authorList>
            <person name="de Groot N.N."/>
        </authorList>
    </citation>
    <scope>NUCLEOTIDE SEQUENCE [LARGE SCALE GENOMIC DNA]</scope>
    <source>
        <strain evidence="1 2">CGMCC 4.1877</strain>
    </source>
</reference>